<dbReference type="AlphaFoldDB" id="A0A4R1NEL1"/>
<dbReference type="RefSeq" id="WP_132925165.1">
    <property type="nucleotide sequence ID" value="NZ_SJOI01000001.1"/>
</dbReference>
<dbReference type="InterPro" id="IPR052927">
    <property type="entry name" value="DCC_oxidoreductase"/>
</dbReference>
<dbReference type="Proteomes" id="UP000294555">
    <property type="component" value="Unassembled WGS sequence"/>
</dbReference>
<organism evidence="1 2">
    <name type="scientific">Sodalis ligni</name>
    <dbReference type="NCBI Taxonomy" id="2697027"/>
    <lineage>
        <taxon>Bacteria</taxon>
        <taxon>Pseudomonadati</taxon>
        <taxon>Pseudomonadota</taxon>
        <taxon>Gammaproteobacteria</taxon>
        <taxon>Enterobacterales</taxon>
        <taxon>Bruguierivoracaceae</taxon>
        <taxon>Sodalis</taxon>
    </lineage>
</organism>
<protein>
    <submittedName>
        <fullName evidence="1">Putative DCC family thiol-disulfide oxidoreductase YuxK</fullName>
    </submittedName>
</protein>
<dbReference type="PANTHER" id="PTHR33639">
    <property type="entry name" value="THIOL-DISULFIDE OXIDOREDUCTASE DCC"/>
    <property type="match status" value="1"/>
</dbReference>
<dbReference type="EMBL" id="SJOI01000001">
    <property type="protein sequence ID" value="TCL06064.1"/>
    <property type="molecule type" value="Genomic_DNA"/>
</dbReference>
<evidence type="ECO:0000313" key="1">
    <source>
        <dbReference type="EMBL" id="TCL06064.1"/>
    </source>
</evidence>
<dbReference type="OrthoDB" id="9785438at2"/>
<dbReference type="PANTHER" id="PTHR33639:SF2">
    <property type="entry name" value="DUF393 DOMAIN-CONTAINING PROTEIN"/>
    <property type="match status" value="1"/>
</dbReference>
<gene>
    <name evidence="1" type="ORF">EZJ58_4289</name>
</gene>
<dbReference type="Pfam" id="PF04134">
    <property type="entry name" value="DCC1-like"/>
    <property type="match status" value="1"/>
</dbReference>
<comment type="caution">
    <text evidence="1">The sequence shown here is derived from an EMBL/GenBank/DDBJ whole genome shotgun (WGS) entry which is preliminary data.</text>
</comment>
<accession>A0A4R1NEL1</accession>
<reference evidence="1 2" key="1">
    <citation type="submission" date="2019-02" db="EMBL/GenBank/DDBJ databases">
        <title>Investigation of anaerobic lignin degradation for improved lignocellulosic biofuels.</title>
        <authorList>
            <person name="Deangelis K."/>
        </authorList>
    </citation>
    <scope>NUCLEOTIDE SEQUENCE [LARGE SCALE GENOMIC DNA]</scope>
    <source>
        <strain evidence="1 2">159R</strain>
    </source>
</reference>
<evidence type="ECO:0000313" key="2">
    <source>
        <dbReference type="Proteomes" id="UP000294555"/>
    </source>
</evidence>
<keyword evidence="2" id="KW-1185">Reference proteome</keyword>
<sequence length="164" mass="19006">MQNAKRKSTVPPLYLIRNERLTPPPHLLAGERVLLFDGECVLCRRLVQTLIRADWRKKIHLATVQSKPGKDLLRWSGLSDENFNTIAYIADGQVSIRSDAFFEALIQLGWPWRALRILRFLPRKLRDGMYNHVARNRYRWFGKLPAGTLPPDDGQGRRYLDGGR</sequence>
<dbReference type="GO" id="GO:0015035">
    <property type="term" value="F:protein-disulfide reductase activity"/>
    <property type="evidence" value="ECO:0007669"/>
    <property type="project" value="InterPro"/>
</dbReference>
<name>A0A4R1NEL1_9GAMM</name>
<proteinExistence type="predicted"/>
<dbReference type="InterPro" id="IPR007263">
    <property type="entry name" value="DCC1-like"/>
</dbReference>